<protein>
    <submittedName>
        <fullName evidence="1">Uncharacterized protein</fullName>
    </submittedName>
</protein>
<accession>A0A9W7B558</accession>
<sequence length="181" mass="20593">MGEWQSTIGEHGMWLTSLKKLAQLARGEGFNEYFQKQFNGNEEAYLRWKEVFDVLEIGNARDVGPDLPLEQQVLMITKSEDLVKLRVLAKLCSIDFFNDESLSAAVERRILEVFVLAMPPEGGKVKKVRGKKKKQAKKKADPRKLEILALVRLWGWRVIGLGTVMMQGDTGSERRRGTRSS</sequence>
<reference evidence="2" key="1">
    <citation type="journal article" date="2023" name="Commun. Biol.">
        <title>Genome analysis of Parmales, the sister group of diatoms, reveals the evolutionary specialization of diatoms from phago-mixotrophs to photoautotrophs.</title>
        <authorList>
            <person name="Ban H."/>
            <person name="Sato S."/>
            <person name="Yoshikawa S."/>
            <person name="Yamada K."/>
            <person name="Nakamura Y."/>
            <person name="Ichinomiya M."/>
            <person name="Sato N."/>
            <person name="Blanc-Mathieu R."/>
            <person name="Endo H."/>
            <person name="Kuwata A."/>
            <person name="Ogata H."/>
        </authorList>
    </citation>
    <scope>NUCLEOTIDE SEQUENCE [LARGE SCALE GENOMIC DNA]</scope>
</reference>
<name>A0A9W7B558_9STRA</name>
<evidence type="ECO:0000313" key="1">
    <source>
        <dbReference type="EMBL" id="GMH84057.1"/>
    </source>
</evidence>
<dbReference type="AlphaFoldDB" id="A0A9W7B558"/>
<evidence type="ECO:0000313" key="2">
    <source>
        <dbReference type="Proteomes" id="UP001162640"/>
    </source>
</evidence>
<dbReference type="Proteomes" id="UP001162640">
    <property type="component" value="Unassembled WGS sequence"/>
</dbReference>
<dbReference type="EMBL" id="BLQM01000338">
    <property type="protein sequence ID" value="GMH84057.1"/>
    <property type="molecule type" value="Genomic_DNA"/>
</dbReference>
<gene>
    <name evidence="1" type="ORF">TL16_g09802</name>
</gene>
<comment type="caution">
    <text evidence="1">The sequence shown here is derived from an EMBL/GenBank/DDBJ whole genome shotgun (WGS) entry which is preliminary data.</text>
</comment>
<organism evidence="1 2">
    <name type="scientific">Triparma laevis f. inornata</name>
    <dbReference type="NCBI Taxonomy" id="1714386"/>
    <lineage>
        <taxon>Eukaryota</taxon>
        <taxon>Sar</taxon>
        <taxon>Stramenopiles</taxon>
        <taxon>Ochrophyta</taxon>
        <taxon>Bolidophyceae</taxon>
        <taxon>Parmales</taxon>
        <taxon>Triparmaceae</taxon>
        <taxon>Triparma</taxon>
    </lineage>
</organism>
<proteinExistence type="predicted"/>